<name>A0A6L2KH46_TANCI</name>
<protein>
    <submittedName>
        <fullName evidence="2">Uncharacterized protein</fullName>
    </submittedName>
</protein>
<feature type="region of interest" description="Disordered" evidence="1">
    <location>
        <begin position="239"/>
        <end position="275"/>
    </location>
</feature>
<organism evidence="2">
    <name type="scientific">Tanacetum cinerariifolium</name>
    <name type="common">Dalmatian daisy</name>
    <name type="synonym">Chrysanthemum cinerariifolium</name>
    <dbReference type="NCBI Taxonomy" id="118510"/>
    <lineage>
        <taxon>Eukaryota</taxon>
        <taxon>Viridiplantae</taxon>
        <taxon>Streptophyta</taxon>
        <taxon>Embryophyta</taxon>
        <taxon>Tracheophyta</taxon>
        <taxon>Spermatophyta</taxon>
        <taxon>Magnoliopsida</taxon>
        <taxon>eudicotyledons</taxon>
        <taxon>Gunneridae</taxon>
        <taxon>Pentapetalae</taxon>
        <taxon>asterids</taxon>
        <taxon>campanulids</taxon>
        <taxon>Asterales</taxon>
        <taxon>Asteraceae</taxon>
        <taxon>Asteroideae</taxon>
        <taxon>Anthemideae</taxon>
        <taxon>Anthemidinae</taxon>
        <taxon>Tanacetum</taxon>
    </lineage>
</organism>
<evidence type="ECO:0000256" key="1">
    <source>
        <dbReference type="SAM" id="MobiDB-lite"/>
    </source>
</evidence>
<evidence type="ECO:0000313" key="2">
    <source>
        <dbReference type="EMBL" id="GEU48259.1"/>
    </source>
</evidence>
<dbReference type="EMBL" id="BKCJ010002394">
    <property type="protein sequence ID" value="GEU48259.1"/>
    <property type="molecule type" value="Genomic_DNA"/>
</dbReference>
<gene>
    <name evidence="2" type="ORF">Tci_020237</name>
</gene>
<comment type="caution">
    <text evidence="2">The sequence shown here is derived from an EMBL/GenBank/DDBJ whole genome shotgun (WGS) entry which is preliminary data.</text>
</comment>
<accession>A0A6L2KH46</accession>
<dbReference type="AlphaFoldDB" id="A0A6L2KH46"/>
<sequence>MTISFRSLKKSVVNITNSSTNKAFQVPVDPSRLQSPFNSRYELLAPCHVLLSPEWRIHTRIESLDLEFLDSVCQCFQNPSCSISSWFSEIHLCLLAFNTELKNQEDDRDDLVKGVDSGLQSYCDTATRATISQVLQVFIEEKLRLNSNMTWRTTERQWSVDIDSDLISYWIRPVNLICEHLVTLFHLELKYQFRKFVISLVFTSRMVQADLGVAGLSSSGSSFHQSFLESAFDPDVLVDRGGGGGRGNREDPNAPEVPGAPYAPTERDRGGGCDGGDPKGVIGRSLKRARSGACIAQSTASVTISSTALLTSKFAICCSSSSMRFTRIGSAVLCCGGGGRDIVVVIIEVFDVNVGRGEPDCDVVRSIIGVVIGGTDEVS</sequence>
<reference evidence="2" key="1">
    <citation type="journal article" date="2019" name="Sci. Rep.">
        <title>Draft genome of Tanacetum cinerariifolium, the natural source of mosquito coil.</title>
        <authorList>
            <person name="Yamashiro T."/>
            <person name="Shiraishi A."/>
            <person name="Satake H."/>
            <person name="Nakayama K."/>
        </authorList>
    </citation>
    <scope>NUCLEOTIDE SEQUENCE</scope>
</reference>
<proteinExistence type="predicted"/>